<feature type="coiled-coil region" evidence="2">
    <location>
        <begin position="627"/>
        <end position="694"/>
    </location>
</feature>
<feature type="non-terminal residue" evidence="3">
    <location>
        <position position="777"/>
    </location>
</feature>
<keyword evidence="4" id="KW-1185">Reference proteome</keyword>
<gene>
    <name evidence="3" type="primary">Ccdc146</name>
    <name evidence="3" type="ORF">FORRUF_R10787</name>
</gene>
<dbReference type="EMBL" id="VXAU01003995">
    <property type="protein sequence ID" value="NXK94010.1"/>
    <property type="molecule type" value="Genomic_DNA"/>
</dbReference>
<accession>A0A7L0NKZ2</accession>
<feature type="coiled-coil region" evidence="2">
    <location>
        <begin position="723"/>
        <end position="764"/>
    </location>
</feature>
<keyword evidence="1 2" id="KW-0175">Coiled coil</keyword>
<feature type="non-terminal residue" evidence="3">
    <location>
        <position position="1"/>
    </location>
</feature>
<dbReference type="GO" id="GO:0005856">
    <property type="term" value="C:cytoskeleton"/>
    <property type="evidence" value="ECO:0007669"/>
    <property type="project" value="TreeGrafter"/>
</dbReference>
<feature type="coiled-coil region" evidence="2">
    <location>
        <begin position="458"/>
        <end position="496"/>
    </location>
</feature>
<evidence type="ECO:0000313" key="4">
    <source>
        <dbReference type="Proteomes" id="UP000520463"/>
    </source>
</evidence>
<feature type="coiled-coil region" evidence="2">
    <location>
        <begin position="67"/>
        <end position="121"/>
    </location>
</feature>
<evidence type="ECO:0000256" key="2">
    <source>
        <dbReference type="SAM" id="Coils"/>
    </source>
</evidence>
<evidence type="ECO:0000256" key="1">
    <source>
        <dbReference type="ARBA" id="ARBA00023054"/>
    </source>
</evidence>
<feature type="coiled-coil region" evidence="2">
    <location>
        <begin position="526"/>
        <end position="553"/>
    </location>
</feature>
<name>A0A7L0NKZ2_9PASS</name>
<dbReference type="OrthoDB" id="10262929at2759"/>
<organism evidence="3 4">
    <name type="scientific">Formicarius rufipectus</name>
    <dbReference type="NCBI Taxonomy" id="1118560"/>
    <lineage>
        <taxon>Eukaryota</taxon>
        <taxon>Metazoa</taxon>
        <taxon>Chordata</taxon>
        <taxon>Craniata</taxon>
        <taxon>Vertebrata</taxon>
        <taxon>Euteleostomi</taxon>
        <taxon>Archelosauria</taxon>
        <taxon>Archosauria</taxon>
        <taxon>Dinosauria</taxon>
        <taxon>Saurischia</taxon>
        <taxon>Theropoda</taxon>
        <taxon>Coelurosauria</taxon>
        <taxon>Aves</taxon>
        <taxon>Neognathae</taxon>
        <taxon>Neoaves</taxon>
        <taxon>Telluraves</taxon>
        <taxon>Australaves</taxon>
        <taxon>Passeriformes</taxon>
        <taxon>Formicariidae</taxon>
        <taxon>Formicarius</taxon>
    </lineage>
</organism>
<comment type="caution">
    <text evidence="3">The sequence shown here is derived from an EMBL/GenBank/DDBJ whole genome shotgun (WGS) entry which is preliminary data.</text>
</comment>
<proteinExistence type="predicted"/>
<reference evidence="3 4" key="1">
    <citation type="submission" date="2019-09" db="EMBL/GenBank/DDBJ databases">
        <title>Bird 10,000 Genomes (B10K) Project - Family phase.</title>
        <authorList>
            <person name="Zhang G."/>
        </authorList>
    </citation>
    <scope>NUCLEOTIDE SEQUENCE [LARGE SCALE GENOMIC DNA]</scope>
    <source>
        <strain evidence="3">B10K-DU-001-43</strain>
        <tissue evidence="3">Muscle</tissue>
    </source>
</reference>
<protein>
    <submittedName>
        <fullName evidence="3">CC146 protein</fullName>
    </submittedName>
</protein>
<feature type="coiled-coil region" evidence="2">
    <location>
        <begin position="160"/>
        <end position="240"/>
    </location>
</feature>
<dbReference type="PANTHER" id="PTHR32083:SF34">
    <property type="entry name" value="COILED-COIL DOMAIN-CONTAINING PROTEIN 146"/>
    <property type="match status" value="1"/>
</dbReference>
<dbReference type="PANTHER" id="PTHR32083">
    <property type="entry name" value="CILIA AND FLAGELLA-ASSOCIATED PROTEIN 58-RELATED"/>
    <property type="match status" value="1"/>
</dbReference>
<dbReference type="AlphaFoldDB" id="A0A7L0NKZ2"/>
<evidence type="ECO:0000313" key="3">
    <source>
        <dbReference type="EMBL" id="NXK94010.1"/>
    </source>
</evidence>
<sequence>LQESETQLLQEAKRLSVELAQQHELEKAEQVPKESSSEASQIRQQLLSCQSEYNAIKGREYENQLKIECLQEEKRLLEEEYEKIPKEMEDIMKIKQLKENYDELCKEVIERKAEIDAMEEAVSSKQKLILIDEEETEKLLEMQANLKSELVKILGVPRQLAKETEKMNRKKIDAEKKNEALNDEVEELNRTLKAIEKRTEEILQEREHLKKELDGKHVLLESEERECNNLTKLLEISTEKELEILSDREILENNLNKCILENKKQHDTLTHKQAQKDRELKNLKVLEVQLDMIYDSLENDKAEHKRLKSEAETNSRNNKALLGRRQEVQEEIEMIQRRLVEQEMISEMDAQVLEKCIAEERLLFKEQEKCRSELSRLTHLTCLRADEKQLKCRDVQKAKIQLQNLIKEIIRKDHEIKFCQKRKRDIQKQLQGLADMCDLIQREKNKCMQLVFAAQWKSRDIENRIKLLENRIKNLRNNVIIQERKLQEKYAKMKNNKGTIEYLKKNHCKIAQVIHEMQEKLKHLNLERLTTTVTHIEEEIAQLHKKYERVIQQKNESALLLKERDKELGFLYEKINRQEMLCRNGHTEMQVMDENITILKLKVAEKKRQIALCFKELPVKNALHANLVGLRTQYSQCREKIKQLEEIFGDATNESRRHEMGGKDPSPPELLKKMEQLEAELVQKEQRLLQMDFLYDSVSELTDRIRAEAENGKQDTLLFARRINELQRKIKERSQERRALVAELSMKQSLIVKLQQEMREKEQSVMIASWRISQGLP</sequence>
<dbReference type="Proteomes" id="UP000520463">
    <property type="component" value="Unassembled WGS sequence"/>
</dbReference>
<feature type="coiled-coil region" evidence="2">
    <location>
        <begin position="294"/>
        <end position="345"/>
    </location>
</feature>